<organism evidence="1 2">
    <name type="scientific">Candidatus Dojkabacteria bacterium</name>
    <dbReference type="NCBI Taxonomy" id="2099670"/>
    <lineage>
        <taxon>Bacteria</taxon>
        <taxon>Candidatus Dojkabacteria</taxon>
    </lineage>
</organism>
<protein>
    <submittedName>
        <fullName evidence="1">Uncharacterized protein</fullName>
    </submittedName>
</protein>
<evidence type="ECO:0000313" key="1">
    <source>
        <dbReference type="EMBL" id="RMD77104.1"/>
    </source>
</evidence>
<proteinExistence type="predicted"/>
<dbReference type="Proteomes" id="UP000269410">
    <property type="component" value="Unassembled WGS sequence"/>
</dbReference>
<accession>A0A3M0Z059</accession>
<comment type="caution">
    <text evidence="1">The sequence shown here is derived from an EMBL/GenBank/DDBJ whole genome shotgun (WGS) entry which is preliminary data.</text>
</comment>
<name>A0A3M0Z059_9BACT</name>
<evidence type="ECO:0000313" key="2">
    <source>
        <dbReference type="Proteomes" id="UP000269410"/>
    </source>
</evidence>
<sequence>MEMFKSETNGEQEQLRRTYYGLTILSKFALEIIRQSFLSIPRQFYEYSDHPSHQTRQQIPGMESEMESEEDQLRQTIIRLWKEVLTELRNYPNTSGSEQGVQRETILVEDLLIEFFPSAYGLQDFGTYIEELGQLSEIQLGEIKEKFEEFCVSLLEVIDYTCQETPSEFPLPDLLLDSAEIAYHLALYAKTRPLRSYPPVDYIAKLIFGITKNNFKQHINGTQLDLNIDEFNQHIRDIHLLGYIPRDSQIYDYLKRYLNQFGGPEGNLYRFLKEYTYGEGEVGYLKLIAWQLLIIILILPIEYDPDIEQPANDPTQAPGQNPVQLWNDFFVSPVKNAAIEPGYSAIIATITKGEIDSGELLQLQKELENISRWLTAIEKVLEDPMFHWLSFVVVGVVQQSNVNTYFAHAELIMHVIHLVLKMVNNVIDQQNNLIDNHSELVRESMHFQQVNSKLKNVLKMISRHLKYIRVILYPGASENNEPSTAGLDQSQLQKLRILRNDINDIFNAALQNLNGLP</sequence>
<dbReference type="EMBL" id="RFKV01000063">
    <property type="protein sequence ID" value="RMD77104.1"/>
    <property type="molecule type" value="Genomic_DNA"/>
</dbReference>
<reference evidence="1 2" key="1">
    <citation type="submission" date="2018-10" db="EMBL/GenBank/DDBJ databases">
        <title>Thermophilic Lithotrophy and Phototrophy in an Intertidal, Iron-rich, Geothermal Spring.</title>
        <authorList>
            <person name="Ward L.M."/>
            <person name="Idei A."/>
            <person name="Nakagawa M."/>
            <person name="Ueno Y."/>
            <person name="Fischer W."/>
            <person name="Mcglynn S.E."/>
        </authorList>
    </citation>
    <scope>NUCLEOTIDE SEQUENCE [LARGE SCALE GENOMIC DNA]</scope>
    <source>
        <strain evidence="1">J137</strain>
    </source>
</reference>
<gene>
    <name evidence="1" type="ORF">D6810_02000</name>
</gene>
<dbReference type="AlphaFoldDB" id="A0A3M0Z059"/>